<evidence type="ECO:0000256" key="8">
    <source>
        <dbReference type="ARBA" id="ARBA00023242"/>
    </source>
</evidence>
<sequence length="1646" mass="187684">TIPSSGKVITAKSGFQFFATQNDASYANRHQLPVSLRNRFLEVQFGEFPQNELAEIIRKRNEIEKQKPSCLTDESTHQLAKFYHQVISTRSRITFRELVKWLHRHALFSPKKELWPIVDASLLGAKYSLDSTTRQTLLKDLGTVWPKIFMSPNPQIEIKEIGGQVCFREGELSVDLPNMTQINNVISNSPETFHRSLVRLALAIHTKEPVLLIGPTSCKTLLVETWTRLSNRSDELIKVHLTPDTEASDLIGEIQPYSFLDLLKRLPAMAERVYLRFRSLCQHHSSTGQMTKNDEILLKPLLDAINIELPEAIRQFEIAYSRDEERRQKKDEIQDDFAAIRAQVESNLMPTQSVEILTEYLNDTESITKPNTLTQSRPVTYSPTLNLYDSDDYFDASYQSDMGQTYNNDSSDIIDDGFGYSVTSFDNQVVSSTSNINSSTDYLDDGFDQVEPLAKSDIPSAEPVFELDDGFDVLVHIEKLAAVLEPLQDLGDQSQPIILDDGFSNMINITSPIDTTLPSITPSLNPVYETEFPDTLLVTIGSIRDHFRTMLQHTNYASFTAKDTTLIDYQSKFNDVWERLTSKNFDRTKPIFLFNDGPVTIAVKRGGILFLEDLDLPSQAVIERLNCMLEPSPTFALTEDITSHAEKGQLDITLSNQFQIFASVHQEQAHQVLKLSPATRSRFTEIYVPGYSDNDLKVLVKSELIKQHVSTHQVDLLAELMFSLRQKLHEDLEWKLKNDIQLLFRWTGFIINHHNSVSLIKRLFLGARFFYFDQLPLTRHAYLFEEWRKSITTSNNYHEYDEIFKLPTAVHGAITFESIQSTNTDEEIIFPFEVGPEYVALRYTGVRYSSDDINMQNQTKQFNELRQHFCCVPTPTLINQIARIFAATSSKTPLLLEGPPGIGKTQVITQVCSLLNKQCERINLSANTSLDQLIGCIIPRFVNGIQIFQWQEGRVLSVIKAQKWILFDELNLAAPEVLEGLTPLFYRDTSQFIVPTTGEIVKMKNVRLFATMNPSAIGGGRNKLPRSINNLFTIVQLDDYSEIELRIILNRLFIHDLKEKNINMEQLDGLFDMHTSLKALVRQGTLGRTGGPYELNLHDDENINQERKPIEELSQTMNKSDARFLSIRKFAQVVYGCQFQGQDDFLQACEVINSKFPINPILSKRKNDCSIDTSVATVVRIGSIYVDTGREEPSSTDIGLIHTKKTVRQLELLAGAWQSKRAILLEGDICSRKSSLVMGLTRHRLIIIPLHENFETSDLIGSWQPNSGQEQNPIVFNKIDKMFKQIIKLLALIIMPLLSTESNEYIFNQFKNILRKQAPIQGITRYETIPDEIECLEETIKLLTPLTKISQMSNDIKILISCYVRQAEYYVTKLKEIRLNEKQEIGFIFVESEFVQAIREELLLTLAWFCGQRVHQLNITPETEPSALIGQLIPNDTKDENDPNYGKKLIWQNGCVTQAYINGQWVLPDNLGTAESSVLERLNPVLEQKPMLILTEKGDVGEQQMQENYQLVATMTPPDARQQSQSTSLGGSSSELSPALYNRFSVIHMEDISFDVTNDSQELLLITKAFLSDESDIDHTLAIELCRTILKFYSSNTKNFPKFTLRNIIRLFDSTYLLQLRFKSTLDFTSSLWTAYHVTITNQIKS</sequence>
<evidence type="ECO:0000256" key="5">
    <source>
        <dbReference type="ARBA" id="ARBA00022741"/>
    </source>
</evidence>
<dbReference type="GO" id="GO:0000027">
    <property type="term" value="P:ribosomal large subunit assembly"/>
    <property type="evidence" value="ECO:0007669"/>
    <property type="project" value="TreeGrafter"/>
</dbReference>
<dbReference type="Pfam" id="PF07728">
    <property type="entry name" value="AAA_5"/>
    <property type="match status" value="3"/>
</dbReference>
<evidence type="ECO:0000259" key="10">
    <source>
        <dbReference type="SMART" id="SM00382"/>
    </source>
</evidence>
<evidence type="ECO:0000256" key="2">
    <source>
        <dbReference type="ARBA" id="ARBA00004642"/>
    </source>
</evidence>
<feature type="compositionally biased region" description="Low complexity" evidence="9">
    <location>
        <begin position="1522"/>
        <end position="1535"/>
    </location>
</feature>
<comment type="caution">
    <text evidence="11">The sequence shown here is derived from an EMBL/GenBank/DDBJ whole genome shotgun (WGS) entry which is preliminary data.</text>
</comment>
<dbReference type="EMBL" id="CAJOBA010009938">
    <property type="protein sequence ID" value="CAF3863030.1"/>
    <property type="molecule type" value="Genomic_DNA"/>
</dbReference>
<evidence type="ECO:0000256" key="3">
    <source>
        <dbReference type="ARBA" id="ARBA00007188"/>
    </source>
</evidence>
<feature type="region of interest" description="Disordered" evidence="9">
    <location>
        <begin position="1516"/>
        <end position="1535"/>
    </location>
</feature>
<evidence type="ECO:0000313" key="11">
    <source>
        <dbReference type="EMBL" id="CAF1101764.1"/>
    </source>
</evidence>
<name>A0A8S2E0P5_9BILA</name>
<dbReference type="GO" id="GO:0000055">
    <property type="term" value="P:ribosomal large subunit export from nucleus"/>
    <property type="evidence" value="ECO:0007669"/>
    <property type="project" value="TreeGrafter"/>
</dbReference>
<feature type="non-terminal residue" evidence="11">
    <location>
        <position position="1"/>
    </location>
</feature>
<dbReference type="Gene3D" id="3.40.50.300">
    <property type="entry name" value="P-loop containing nucleotide triphosphate hydrolases"/>
    <property type="match status" value="5"/>
</dbReference>
<dbReference type="GO" id="GO:0005730">
    <property type="term" value="C:nucleolus"/>
    <property type="evidence" value="ECO:0007669"/>
    <property type="project" value="UniProtKB-SubCell"/>
</dbReference>
<keyword evidence="5" id="KW-0547">Nucleotide-binding</keyword>
<dbReference type="GO" id="GO:0030687">
    <property type="term" value="C:preribosome, large subunit precursor"/>
    <property type="evidence" value="ECO:0007669"/>
    <property type="project" value="TreeGrafter"/>
</dbReference>
<keyword evidence="7" id="KW-0143">Chaperone</keyword>
<dbReference type="InterPro" id="IPR027417">
    <property type="entry name" value="P-loop_NTPase"/>
</dbReference>
<dbReference type="FunFam" id="3.40.50.300:FF:000142">
    <property type="entry name" value="Midasin"/>
    <property type="match status" value="1"/>
</dbReference>
<evidence type="ECO:0000256" key="6">
    <source>
        <dbReference type="ARBA" id="ARBA00022840"/>
    </source>
</evidence>
<accession>A0A8S2E0P5</accession>
<dbReference type="InterPro" id="IPR003593">
    <property type="entry name" value="AAA+_ATPase"/>
</dbReference>
<feature type="domain" description="AAA+ ATPase" evidence="10">
    <location>
        <begin position="890"/>
        <end position="1059"/>
    </location>
</feature>
<evidence type="ECO:0000313" key="13">
    <source>
        <dbReference type="Proteomes" id="UP000677228"/>
    </source>
</evidence>
<dbReference type="GO" id="GO:0016887">
    <property type="term" value="F:ATP hydrolysis activity"/>
    <property type="evidence" value="ECO:0007669"/>
    <property type="project" value="InterPro"/>
</dbReference>
<dbReference type="GO" id="GO:0005654">
    <property type="term" value="C:nucleoplasm"/>
    <property type="evidence" value="ECO:0007669"/>
    <property type="project" value="UniProtKB-SubCell"/>
</dbReference>
<evidence type="ECO:0000256" key="1">
    <source>
        <dbReference type="ARBA" id="ARBA00004604"/>
    </source>
</evidence>
<evidence type="ECO:0000256" key="7">
    <source>
        <dbReference type="ARBA" id="ARBA00023186"/>
    </source>
</evidence>
<comment type="similarity">
    <text evidence="3">Belongs to the midasin family.</text>
</comment>
<gene>
    <name evidence="11" type="ORF">OVA965_LOCUS19328</name>
    <name evidence="12" type="ORF">TMI583_LOCUS19338</name>
</gene>
<keyword evidence="8" id="KW-0539">Nucleus</keyword>
<dbReference type="EMBL" id="CAJNOK010009920">
    <property type="protein sequence ID" value="CAF1101764.1"/>
    <property type="molecule type" value="Genomic_DNA"/>
</dbReference>
<dbReference type="GO" id="GO:0005524">
    <property type="term" value="F:ATP binding"/>
    <property type="evidence" value="ECO:0007669"/>
    <property type="project" value="UniProtKB-KW"/>
</dbReference>
<keyword evidence="6" id="KW-0067">ATP-binding</keyword>
<protein>
    <recommendedName>
        <fullName evidence="4">Midasin</fullName>
    </recommendedName>
</protein>
<dbReference type="InterPro" id="IPR011704">
    <property type="entry name" value="ATPase_dyneun-rel_AAA"/>
</dbReference>
<comment type="subcellular location">
    <subcellularLocation>
        <location evidence="1">Nucleus</location>
        <location evidence="1">Nucleolus</location>
    </subcellularLocation>
    <subcellularLocation>
        <location evidence="2">Nucleus</location>
        <location evidence="2">Nucleoplasm</location>
    </subcellularLocation>
</comment>
<dbReference type="Proteomes" id="UP000677228">
    <property type="component" value="Unassembled WGS sequence"/>
</dbReference>
<organism evidence="11 13">
    <name type="scientific">Didymodactylos carnosus</name>
    <dbReference type="NCBI Taxonomy" id="1234261"/>
    <lineage>
        <taxon>Eukaryota</taxon>
        <taxon>Metazoa</taxon>
        <taxon>Spiralia</taxon>
        <taxon>Gnathifera</taxon>
        <taxon>Rotifera</taxon>
        <taxon>Eurotatoria</taxon>
        <taxon>Bdelloidea</taxon>
        <taxon>Philodinida</taxon>
        <taxon>Philodinidae</taxon>
        <taxon>Didymodactylos</taxon>
    </lineage>
</organism>
<dbReference type="Proteomes" id="UP000682733">
    <property type="component" value="Unassembled WGS sequence"/>
</dbReference>
<proteinExistence type="inferred from homology"/>
<dbReference type="SUPFAM" id="SSF52540">
    <property type="entry name" value="P-loop containing nucleoside triphosphate hydrolases"/>
    <property type="match status" value="4"/>
</dbReference>
<evidence type="ECO:0000256" key="4">
    <source>
        <dbReference type="ARBA" id="ARBA00017143"/>
    </source>
</evidence>
<evidence type="ECO:0000256" key="9">
    <source>
        <dbReference type="SAM" id="MobiDB-lite"/>
    </source>
</evidence>
<reference evidence="11" key="1">
    <citation type="submission" date="2021-02" db="EMBL/GenBank/DDBJ databases">
        <authorList>
            <person name="Nowell W R."/>
        </authorList>
    </citation>
    <scope>NUCLEOTIDE SEQUENCE</scope>
</reference>
<dbReference type="PANTHER" id="PTHR48103:SF2">
    <property type="entry name" value="MIDASIN"/>
    <property type="match status" value="1"/>
</dbReference>
<evidence type="ECO:0000313" key="12">
    <source>
        <dbReference type="EMBL" id="CAF3863030.1"/>
    </source>
</evidence>
<dbReference type="PANTHER" id="PTHR48103">
    <property type="entry name" value="MIDASIN-RELATED"/>
    <property type="match status" value="1"/>
</dbReference>
<dbReference type="SMART" id="SM00382">
    <property type="entry name" value="AAA"/>
    <property type="match status" value="1"/>
</dbReference>